<evidence type="ECO:0000256" key="4">
    <source>
        <dbReference type="SAM" id="SignalP"/>
    </source>
</evidence>
<dbReference type="PANTHER" id="PTHR30061">
    <property type="entry name" value="MALTOSE-BINDING PERIPLASMIC PROTEIN"/>
    <property type="match status" value="1"/>
</dbReference>
<evidence type="ECO:0000256" key="1">
    <source>
        <dbReference type="ARBA" id="ARBA00008520"/>
    </source>
</evidence>
<dbReference type="GO" id="GO:1901982">
    <property type="term" value="F:maltose binding"/>
    <property type="evidence" value="ECO:0007669"/>
    <property type="project" value="TreeGrafter"/>
</dbReference>
<reference evidence="5 6" key="1">
    <citation type="journal article" date="2010" name="J. Bacteriol.">
        <title>Biochemical characterization of a novel indole prenyltransferase from Streptomyces sp. SN-593.</title>
        <authorList>
            <person name="Takahashi S."/>
            <person name="Takagi H."/>
            <person name="Toyoda A."/>
            <person name="Uramoto M."/>
            <person name="Nogawa T."/>
            <person name="Ueki M."/>
            <person name="Sakaki Y."/>
            <person name="Osada H."/>
        </authorList>
    </citation>
    <scope>NUCLEOTIDE SEQUENCE [LARGE SCALE GENOMIC DNA]</scope>
    <source>
        <strain evidence="5 6">SN-593</strain>
    </source>
</reference>
<comment type="similarity">
    <text evidence="1">Belongs to the bacterial solute-binding protein 1 family.</text>
</comment>
<keyword evidence="2" id="KW-0813">Transport</keyword>
<sequence>MMNVRRAAPAALCGALLLAGCSSNFGSDSSSKQDSGGKQHLTVMIGSSGDAETDAVKAAAAAWAKQTGNTVTVTPAQNLDQQLGQALAGGKPPDVFYVGSSTFANYAKGNSLYAYGDQLSYQDDFSDSLRKSFSYDGKFVCAPKDTSTLALAVNTDLWKKAGLTAADYPTTWPQLETVAKKLTTSGRTGLVVDASYNELGVFMKQAGGWITDPGQTAVTADSAANVQALTYVKKLLKEGVLKFPKQVDTGWGGEALGTQKAAMTIEGNWLTGAMSADYPKVGYKVLPLPEGPAGKGTLSFSTCWGIANKSAHHAAAVSLVKAFTSVPQELSFAGAYGVLPSRTSALASYSAKYPANKAFADGASYGQGPVTVPGFSKVLTQFDTDLSGLATADPKTILASLQKNGTAALKSGG</sequence>
<protein>
    <submittedName>
        <fullName evidence="5">Putative sugar-binding periplasmic protein</fullName>
    </submittedName>
</protein>
<dbReference type="Pfam" id="PF01547">
    <property type="entry name" value="SBP_bac_1"/>
    <property type="match status" value="1"/>
</dbReference>
<dbReference type="Gene3D" id="3.40.190.10">
    <property type="entry name" value="Periplasmic binding protein-like II"/>
    <property type="match status" value="1"/>
</dbReference>
<dbReference type="GO" id="GO:0042956">
    <property type="term" value="P:maltodextrin transmembrane transport"/>
    <property type="evidence" value="ECO:0007669"/>
    <property type="project" value="TreeGrafter"/>
</dbReference>
<reference evidence="5 6" key="3">
    <citation type="journal article" date="2011" name="Nat. Chem. Biol.">
        <title>Reveromycin A biosynthesis uses RevG and RevJ for stereospecific spiroacetal formation.</title>
        <authorList>
            <person name="Takahashi S."/>
            <person name="Toyoda A."/>
            <person name="Sekiyama Y."/>
            <person name="Takagi H."/>
            <person name="Nogawa T."/>
            <person name="Uramoto M."/>
            <person name="Suzuki R."/>
            <person name="Koshino H."/>
            <person name="Kumano T."/>
            <person name="Panthee S."/>
            <person name="Dairi T."/>
            <person name="Ishikawa J."/>
            <person name="Ikeda H."/>
            <person name="Sakaki Y."/>
            <person name="Osada H."/>
        </authorList>
    </citation>
    <scope>NUCLEOTIDE SEQUENCE [LARGE SCALE GENOMIC DNA]</scope>
    <source>
        <strain evidence="5 6">SN-593</strain>
    </source>
</reference>
<dbReference type="PROSITE" id="PS51257">
    <property type="entry name" value="PROKAR_LIPOPROTEIN"/>
    <property type="match status" value="1"/>
</dbReference>
<evidence type="ECO:0000313" key="5">
    <source>
        <dbReference type="EMBL" id="BBA98900.1"/>
    </source>
</evidence>
<proteinExistence type="inferred from homology"/>
<organism evidence="5 6">
    <name type="scientific">Actinacidiphila reveromycinica</name>
    <dbReference type="NCBI Taxonomy" id="659352"/>
    <lineage>
        <taxon>Bacteria</taxon>
        <taxon>Bacillati</taxon>
        <taxon>Actinomycetota</taxon>
        <taxon>Actinomycetes</taxon>
        <taxon>Kitasatosporales</taxon>
        <taxon>Streptomycetaceae</taxon>
        <taxon>Actinacidiphila</taxon>
    </lineage>
</organism>
<keyword evidence="6" id="KW-1185">Reference proteome</keyword>
<evidence type="ECO:0000256" key="2">
    <source>
        <dbReference type="ARBA" id="ARBA00022448"/>
    </source>
</evidence>
<keyword evidence="3 4" id="KW-0732">Signal</keyword>
<evidence type="ECO:0000313" key="6">
    <source>
        <dbReference type="Proteomes" id="UP000595703"/>
    </source>
</evidence>
<dbReference type="Proteomes" id="UP000595703">
    <property type="component" value="Chromosome"/>
</dbReference>
<dbReference type="SUPFAM" id="SSF53850">
    <property type="entry name" value="Periplasmic binding protein-like II"/>
    <property type="match status" value="1"/>
</dbReference>
<dbReference type="GO" id="GO:0055052">
    <property type="term" value="C:ATP-binding cassette (ABC) transporter complex, substrate-binding subunit-containing"/>
    <property type="evidence" value="ECO:0007669"/>
    <property type="project" value="TreeGrafter"/>
</dbReference>
<feature type="signal peptide" evidence="4">
    <location>
        <begin position="1"/>
        <end position="26"/>
    </location>
</feature>
<dbReference type="EMBL" id="AP018365">
    <property type="protein sequence ID" value="BBA98900.1"/>
    <property type="molecule type" value="Genomic_DNA"/>
</dbReference>
<dbReference type="RefSeq" id="WP_237404840.1">
    <property type="nucleotide sequence ID" value="NZ_AP018365.1"/>
</dbReference>
<evidence type="ECO:0000256" key="3">
    <source>
        <dbReference type="ARBA" id="ARBA00022729"/>
    </source>
</evidence>
<dbReference type="PANTHER" id="PTHR30061:SF50">
    <property type="entry name" value="MALTOSE_MALTODEXTRIN-BINDING PERIPLASMIC PROTEIN"/>
    <property type="match status" value="1"/>
</dbReference>
<dbReference type="InterPro" id="IPR006059">
    <property type="entry name" value="SBP"/>
</dbReference>
<dbReference type="AlphaFoldDB" id="A0A7U3VPP1"/>
<dbReference type="KEGG" id="arev:RVR_5275"/>
<dbReference type="GO" id="GO:0015768">
    <property type="term" value="P:maltose transport"/>
    <property type="evidence" value="ECO:0007669"/>
    <property type="project" value="TreeGrafter"/>
</dbReference>
<feature type="chain" id="PRO_5039379866" evidence="4">
    <location>
        <begin position="27"/>
        <end position="413"/>
    </location>
</feature>
<accession>A0A7U3VPP1</accession>
<reference evidence="5 6" key="2">
    <citation type="journal article" date="2011" name="J. Antibiot.">
        <title>Furaquinocins I and J: novel polyketide isoprenoid hybrid compounds from Streptomyces reveromyceticus SN-593.</title>
        <authorList>
            <person name="Panthee S."/>
            <person name="Takahashi S."/>
            <person name="Takagi H."/>
            <person name="Nogawa T."/>
            <person name="Oowada E."/>
            <person name="Uramoto M."/>
            <person name="Osada H."/>
        </authorList>
    </citation>
    <scope>NUCLEOTIDE SEQUENCE [LARGE SCALE GENOMIC DNA]</scope>
    <source>
        <strain evidence="5 6">SN-593</strain>
    </source>
</reference>
<name>A0A7U3VPP1_9ACTN</name>
<gene>
    <name evidence="5" type="ORF">RVR_5275</name>
</gene>
<reference evidence="5 6" key="4">
    <citation type="journal article" date="2020" name="Sci. Rep.">
        <title>beta-carboline chemical signals induce reveromycin production through a LuxR family regulator in Streptomyces sp. SN-593.</title>
        <authorList>
            <person name="Panthee S."/>
            <person name="Kito N."/>
            <person name="Hayashi T."/>
            <person name="Shimizu T."/>
            <person name="Ishikawa J."/>
            <person name="Hamamoto H."/>
            <person name="Osada H."/>
            <person name="Takahashi S."/>
        </authorList>
    </citation>
    <scope>NUCLEOTIDE SEQUENCE [LARGE SCALE GENOMIC DNA]</scope>
    <source>
        <strain evidence="5 6">SN-593</strain>
    </source>
</reference>